<dbReference type="OrthoDB" id="4093016at2759"/>
<dbReference type="AlphaFoldDB" id="A5DEW7"/>
<dbReference type="GeneID" id="5127821"/>
<reference evidence="1 2" key="1">
    <citation type="journal article" date="2009" name="Nature">
        <title>Evolution of pathogenicity and sexual reproduction in eight Candida genomes.</title>
        <authorList>
            <person name="Butler G."/>
            <person name="Rasmussen M.D."/>
            <person name="Lin M.F."/>
            <person name="Santos M.A."/>
            <person name="Sakthikumar S."/>
            <person name="Munro C.A."/>
            <person name="Rheinbay E."/>
            <person name="Grabherr M."/>
            <person name="Forche A."/>
            <person name="Reedy J.L."/>
            <person name="Agrafioti I."/>
            <person name="Arnaud M.B."/>
            <person name="Bates S."/>
            <person name="Brown A.J."/>
            <person name="Brunke S."/>
            <person name="Costanzo M.C."/>
            <person name="Fitzpatrick D.A."/>
            <person name="de Groot P.W."/>
            <person name="Harris D."/>
            <person name="Hoyer L.L."/>
            <person name="Hube B."/>
            <person name="Klis F.M."/>
            <person name="Kodira C."/>
            <person name="Lennard N."/>
            <person name="Logue M.E."/>
            <person name="Martin R."/>
            <person name="Neiman A.M."/>
            <person name="Nikolaou E."/>
            <person name="Quail M.A."/>
            <person name="Quinn J."/>
            <person name="Santos M.C."/>
            <person name="Schmitzberger F.F."/>
            <person name="Sherlock G."/>
            <person name="Shah P."/>
            <person name="Silverstein K.A."/>
            <person name="Skrzypek M.S."/>
            <person name="Soll D."/>
            <person name="Staggs R."/>
            <person name="Stansfield I."/>
            <person name="Stumpf M.P."/>
            <person name="Sudbery P.E."/>
            <person name="Srikantha T."/>
            <person name="Zeng Q."/>
            <person name="Berman J."/>
            <person name="Berriman M."/>
            <person name="Heitman J."/>
            <person name="Gow N.A."/>
            <person name="Lorenz M.C."/>
            <person name="Birren B.W."/>
            <person name="Kellis M."/>
            <person name="Cuomo C.A."/>
        </authorList>
    </citation>
    <scope>NUCLEOTIDE SEQUENCE [LARGE SCALE GENOMIC DNA]</scope>
    <source>
        <strain evidence="2">ATCC 6260 / CBS 566 / DSM 6381 / JCM 1539 / NBRC 10279 / NRRL Y-324</strain>
    </source>
</reference>
<evidence type="ECO:0000313" key="1">
    <source>
        <dbReference type="EMBL" id="EDK37720.2"/>
    </source>
</evidence>
<keyword evidence="2" id="KW-1185">Reference proteome</keyword>
<dbReference type="KEGG" id="pgu:PGUG_01818"/>
<dbReference type="HOGENOM" id="CLU_611262_0_0_1"/>
<name>A5DEW7_PICGU</name>
<dbReference type="VEuPathDB" id="FungiDB:PGUG_01818"/>
<dbReference type="InParanoid" id="A5DEW7"/>
<dbReference type="eggNOG" id="ENOG502RPXV">
    <property type="taxonomic scope" value="Eukaryota"/>
</dbReference>
<protein>
    <recommendedName>
        <fullName evidence="3">PCI domain-containing protein</fullName>
    </recommendedName>
</protein>
<sequence length="448" mass="50940">MSFLACPILCHQFVSTIGSDDSCKSARISLATQALDIMDHYHSVNPQAHMLVDYLKQNQITTKYSTHWLDHTASKAETRSDSLYGVLLNSQSPSETYNCTMELLSIYTIQNRFGQALTLLQSYGSSAGFSTDPTTTEQITNHKYLQYLLFSYVISVYKHVWFEDVEDEVSNDVPITISPHKNLETYLKRANYFYNKKRSLLTEDAEREIRCYWLLRWMSTLVSFSQGMVEKFLEEFTSVSESSSIIHPYNCMELDGFSLKEPLLLAHGLSVSMMRPFSVALHLDDKLADLYSNTSSTNQIMTYLVLLKDSQFAEVHKLLRSESFKHTIELHGGFALPDSFLTRLQHSITFKVFILVIQTVKRIPRTKMLAIMGHEDNAGTTKLLLSMLTILGSAHFGVGYNTSGDYFYNTRQTQVPLEQEVDRLAQSLEGEAMSAVVNAALLEKIHRT</sequence>
<accession>A5DEW7</accession>
<dbReference type="OMA" id="STQWIES"/>
<dbReference type="EMBL" id="CH408156">
    <property type="protein sequence ID" value="EDK37720.2"/>
    <property type="molecule type" value="Genomic_DNA"/>
</dbReference>
<evidence type="ECO:0000313" key="2">
    <source>
        <dbReference type="Proteomes" id="UP000001997"/>
    </source>
</evidence>
<dbReference type="RefSeq" id="XP_001486147.2">
    <property type="nucleotide sequence ID" value="XM_001486097.1"/>
</dbReference>
<gene>
    <name evidence="1" type="ORF">PGUG_01818</name>
</gene>
<proteinExistence type="predicted"/>
<organism evidence="1 2">
    <name type="scientific">Meyerozyma guilliermondii (strain ATCC 6260 / CBS 566 / DSM 6381 / JCM 1539 / NBRC 10279 / NRRL Y-324)</name>
    <name type="common">Yeast</name>
    <name type="synonym">Candida guilliermondii</name>
    <dbReference type="NCBI Taxonomy" id="294746"/>
    <lineage>
        <taxon>Eukaryota</taxon>
        <taxon>Fungi</taxon>
        <taxon>Dikarya</taxon>
        <taxon>Ascomycota</taxon>
        <taxon>Saccharomycotina</taxon>
        <taxon>Pichiomycetes</taxon>
        <taxon>Debaryomycetaceae</taxon>
        <taxon>Meyerozyma</taxon>
    </lineage>
</organism>
<dbReference type="Proteomes" id="UP000001997">
    <property type="component" value="Unassembled WGS sequence"/>
</dbReference>
<evidence type="ECO:0008006" key="3">
    <source>
        <dbReference type="Google" id="ProtNLM"/>
    </source>
</evidence>